<dbReference type="AlphaFoldDB" id="A0AAD7A0Y5"/>
<organism evidence="2 3">
    <name type="scientific">Mycena albidolilacea</name>
    <dbReference type="NCBI Taxonomy" id="1033008"/>
    <lineage>
        <taxon>Eukaryota</taxon>
        <taxon>Fungi</taxon>
        <taxon>Dikarya</taxon>
        <taxon>Basidiomycota</taxon>
        <taxon>Agaricomycotina</taxon>
        <taxon>Agaricomycetes</taxon>
        <taxon>Agaricomycetidae</taxon>
        <taxon>Agaricales</taxon>
        <taxon>Marasmiineae</taxon>
        <taxon>Mycenaceae</taxon>
        <taxon>Mycena</taxon>
    </lineage>
</organism>
<comment type="caution">
    <text evidence="2">The sequence shown here is derived from an EMBL/GenBank/DDBJ whole genome shotgun (WGS) entry which is preliminary data.</text>
</comment>
<evidence type="ECO:0000313" key="3">
    <source>
        <dbReference type="Proteomes" id="UP001218218"/>
    </source>
</evidence>
<proteinExistence type="predicted"/>
<sequence>MPFPKKSIRDRLSRLNGRLPSPKKAIKRVAAIALSPVKRVEKKRRHEDPDDSDHGHGVAGFFPSLTLDSQSDKSSISTQHSEPAHREDDDVFMDASPPPADFYTSQFHQGSMPETPTAAPAAYKIVRGRLATLHCDTSDNLSTHTFPAPDAASMLADSDENDSEIISPEFDELCVPDAGVFSGDGYPRPEPSKNFLQKMAALG</sequence>
<evidence type="ECO:0000256" key="1">
    <source>
        <dbReference type="SAM" id="MobiDB-lite"/>
    </source>
</evidence>
<gene>
    <name evidence="2" type="ORF">DFH08DRAFT_960682</name>
</gene>
<feature type="region of interest" description="Disordered" evidence="1">
    <location>
        <begin position="1"/>
        <end position="116"/>
    </location>
</feature>
<evidence type="ECO:0000313" key="2">
    <source>
        <dbReference type="EMBL" id="KAJ7347341.1"/>
    </source>
</evidence>
<accession>A0AAD7A0Y5</accession>
<dbReference type="EMBL" id="JARIHO010000019">
    <property type="protein sequence ID" value="KAJ7347341.1"/>
    <property type="molecule type" value="Genomic_DNA"/>
</dbReference>
<name>A0AAD7A0Y5_9AGAR</name>
<dbReference type="Proteomes" id="UP001218218">
    <property type="component" value="Unassembled WGS sequence"/>
</dbReference>
<keyword evidence="3" id="KW-1185">Reference proteome</keyword>
<feature type="compositionally biased region" description="Basic and acidic residues" evidence="1">
    <location>
        <begin position="46"/>
        <end position="56"/>
    </location>
</feature>
<feature type="compositionally biased region" description="Polar residues" evidence="1">
    <location>
        <begin position="103"/>
        <end position="114"/>
    </location>
</feature>
<protein>
    <submittedName>
        <fullName evidence="2">Uncharacterized protein</fullName>
    </submittedName>
</protein>
<feature type="compositionally biased region" description="Polar residues" evidence="1">
    <location>
        <begin position="66"/>
        <end position="81"/>
    </location>
</feature>
<reference evidence="2" key="1">
    <citation type="submission" date="2023-03" db="EMBL/GenBank/DDBJ databases">
        <title>Massive genome expansion in bonnet fungi (Mycena s.s.) driven by repeated elements and novel gene families across ecological guilds.</title>
        <authorList>
            <consortium name="Lawrence Berkeley National Laboratory"/>
            <person name="Harder C.B."/>
            <person name="Miyauchi S."/>
            <person name="Viragh M."/>
            <person name="Kuo A."/>
            <person name="Thoen E."/>
            <person name="Andreopoulos B."/>
            <person name="Lu D."/>
            <person name="Skrede I."/>
            <person name="Drula E."/>
            <person name="Henrissat B."/>
            <person name="Morin E."/>
            <person name="Kohler A."/>
            <person name="Barry K."/>
            <person name="LaButti K."/>
            <person name="Morin E."/>
            <person name="Salamov A."/>
            <person name="Lipzen A."/>
            <person name="Mereny Z."/>
            <person name="Hegedus B."/>
            <person name="Baldrian P."/>
            <person name="Stursova M."/>
            <person name="Weitz H."/>
            <person name="Taylor A."/>
            <person name="Grigoriev I.V."/>
            <person name="Nagy L.G."/>
            <person name="Martin F."/>
            <person name="Kauserud H."/>
        </authorList>
    </citation>
    <scope>NUCLEOTIDE SEQUENCE</scope>
    <source>
        <strain evidence="2">CBHHK002</strain>
    </source>
</reference>